<proteinExistence type="predicted"/>
<comment type="caution">
    <text evidence="2">The sequence shown here is derived from an EMBL/GenBank/DDBJ whole genome shotgun (WGS) entry which is preliminary data.</text>
</comment>
<evidence type="ECO:0000313" key="3">
    <source>
        <dbReference type="Proteomes" id="UP001221898"/>
    </source>
</evidence>
<keyword evidence="3" id="KW-1185">Reference proteome</keyword>
<dbReference type="EMBL" id="JAINUG010000341">
    <property type="protein sequence ID" value="KAJ8377756.1"/>
    <property type="molecule type" value="Genomic_DNA"/>
</dbReference>
<evidence type="ECO:0000256" key="1">
    <source>
        <dbReference type="SAM" id="MobiDB-lite"/>
    </source>
</evidence>
<name>A0AAD7RCX0_9TELE</name>
<dbReference type="AlphaFoldDB" id="A0AAD7RCX0"/>
<feature type="compositionally biased region" description="Basic and acidic residues" evidence="1">
    <location>
        <begin position="137"/>
        <end position="156"/>
    </location>
</feature>
<feature type="compositionally biased region" description="Basic and acidic residues" evidence="1">
    <location>
        <begin position="67"/>
        <end position="77"/>
    </location>
</feature>
<reference evidence="2" key="1">
    <citation type="journal article" date="2023" name="Science">
        <title>Genome structures resolve the early diversification of teleost fishes.</title>
        <authorList>
            <person name="Parey E."/>
            <person name="Louis A."/>
            <person name="Montfort J."/>
            <person name="Bouchez O."/>
            <person name="Roques C."/>
            <person name="Iampietro C."/>
            <person name="Lluch J."/>
            <person name="Castinel A."/>
            <person name="Donnadieu C."/>
            <person name="Desvignes T."/>
            <person name="Floi Bucao C."/>
            <person name="Jouanno E."/>
            <person name="Wen M."/>
            <person name="Mejri S."/>
            <person name="Dirks R."/>
            <person name="Jansen H."/>
            <person name="Henkel C."/>
            <person name="Chen W.J."/>
            <person name="Zahm M."/>
            <person name="Cabau C."/>
            <person name="Klopp C."/>
            <person name="Thompson A.W."/>
            <person name="Robinson-Rechavi M."/>
            <person name="Braasch I."/>
            <person name="Lecointre G."/>
            <person name="Bobe J."/>
            <person name="Postlethwait J.H."/>
            <person name="Berthelot C."/>
            <person name="Roest Crollius H."/>
            <person name="Guiguen Y."/>
        </authorList>
    </citation>
    <scope>NUCLEOTIDE SEQUENCE</scope>
    <source>
        <strain evidence="2">NC1722</strain>
    </source>
</reference>
<accession>A0AAD7RCX0</accession>
<organism evidence="2 3">
    <name type="scientific">Aldrovandia affinis</name>
    <dbReference type="NCBI Taxonomy" id="143900"/>
    <lineage>
        <taxon>Eukaryota</taxon>
        <taxon>Metazoa</taxon>
        <taxon>Chordata</taxon>
        <taxon>Craniata</taxon>
        <taxon>Vertebrata</taxon>
        <taxon>Euteleostomi</taxon>
        <taxon>Actinopterygii</taxon>
        <taxon>Neopterygii</taxon>
        <taxon>Teleostei</taxon>
        <taxon>Notacanthiformes</taxon>
        <taxon>Halosauridae</taxon>
        <taxon>Aldrovandia</taxon>
    </lineage>
</organism>
<sequence length="169" mass="18791">MLFTALNKSAHRSASTGYTSQEAHSTDSKYFLELRKRQRRLVFAGRFGSGPRIAPPAWAPLHRVLEEKKTERTERDPTASPRGESLPWPMGREEVVCADENNVLYSLDCALTSAPCAKPRRQSATALRAHTGASSETGEKRAQEETSRALRDRVPPDSRVLFTALPRTA</sequence>
<dbReference type="Proteomes" id="UP001221898">
    <property type="component" value="Unassembled WGS sequence"/>
</dbReference>
<gene>
    <name evidence="2" type="ORF">AAFF_G00254290</name>
</gene>
<protein>
    <submittedName>
        <fullName evidence="2">Uncharacterized protein</fullName>
    </submittedName>
</protein>
<feature type="region of interest" description="Disordered" evidence="1">
    <location>
        <begin position="67"/>
        <end position="89"/>
    </location>
</feature>
<evidence type="ECO:0000313" key="2">
    <source>
        <dbReference type="EMBL" id="KAJ8377756.1"/>
    </source>
</evidence>
<feature type="region of interest" description="Disordered" evidence="1">
    <location>
        <begin position="118"/>
        <end position="169"/>
    </location>
</feature>